<keyword evidence="3" id="KW-1185">Reference proteome</keyword>
<evidence type="ECO:0000313" key="2">
    <source>
        <dbReference type="EMBL" id="KAF2250033.1"/>
    </source>
</evidence>
<feature type="non-terminal residue" evidence="2">
    <location>
        <position position="1"/>
    </location>
</feature>
<dbReference type="GeneID" id="54585375"/>
<feature type="region of interest" description="Disordered" evidence="1">
    <location>
        <begin position="95"/>
        <end position="119"/>
    </location>
</feature>
<evidence type="ECO:0000313" key="3">
    <source>
        <dbReference type="Proteomes" id="UP000800094"/>
    </source>
</evidence>
<accession>A0A6A6IKM3</accession>
<dbReference type="AlphaFoldDB" id="A0A6A6IKM3"/>
<dbReference type="EMBL" id="ML987194">
    <property type="protein sequence ID" value="KAF2250033.1"/>
    <property type="molecule type" value="Genomic_DNA"/>
</dbReference>
<proteinExistence type="predicted"/>
<name>A0A6A6IKM3_9PLEO</name>
<sequence>PPANESPYRPTTSPPQPCFRLTTHLKCSSPLPPFPFHQPSQTHLPPSLFAPNAARAHDVRPPVPLHQTLPPSRHPRPPHPRLLRLLAADGPLRREERDAAVSGEQGHTLCELQGGVREE</sequence>
<gene>
    <name evidence="2" type="ORF">BU26DRAFT_550297</name>
</gene>
<dbReference type="RefSeq" id="XP_033685037.1">
    <property type="nucleotide sequence ID" value="XM_033832045.1"/>
</dbReference>
<feature type="region of interest" description="Disordered" evidence="1">
    <location>
        <begin position="32"/>
        <end position="81"/>
    </location>
</feature>
<evidence type="ECO:0000256" key="1">
    <source>
        <dbReference type="SAM" id="MobiDB-lite"/>
    </source>
</evidence>
<organism evidence="2 3">
    <name type="scientific">Trematosphaeria pertusa</name>
    <dbReference type="NCBI Taxonomy" id="390896"/>
    <lineage>
        <taxon>Eukaryota</taxon>
        <taxon>Fungi</taxon>
        <taxon>Dikarya</taxon>
        <taxon>Ascomycota</taxon>
        <taxon>Pezizomycotina</taxon>
        <taxon>Dothideomycetes</taxon>
        <taxon>Pleosporomycetidae</taxon>
        <taxon>Pleosporales</taxon>
        <taxon>Massarineae</taxon>
        <taxon>Trematosphaeriaceae</taxon>
        <taxon>Trematosphaeria</taxon>
    </lineage>
</organism>
<dbReference type="Proteomes" id="UP000800094">
    <property type="component" value="Unassembled WGS sequence"/>
</dbReference>
<protein>
    <submittedName>
        <fullName evidence="2">Uncharacterized protein</fullName>
    </submittedName>
</protein>
<reference evidence="2" key="1">
    <citation type="journal article" date="2020" name="Stud. Mycol.">
        <title>101 Dothideomycetes genomes: a test case for predicting lifestyles and emergence of pathogens.</title>
        <authorList>
            <person name="Haridas S."/>
            <person name="Albert R."/>
            <person name="Binder M."/>
            <person name="Bloem J."/>
            <person name="Labutti K."/>
            <person name="Salamov A."/>
            <person name="Andreopoulos B."/>
            <person name="Baker S."/>
            <person name="Barry K."/>
            <person name="Bills G."/>
            <person name="Bluhm B."/>
            <person name="Cannon C."/>
            <person name="Castanera R."/>
            <person name="Culley D."/>
            <person name="Daum C."/>
            <person name="Ezra D."/>
            <person name="Gonzalez J."/>
            <person name="Henrissat B."/>
            <person name="Kuo A."/>
            <person name="Liang C."/>
            <person name="Lipzen A."/>
            <person name="Lutzoni F."/>
            <person name="Magnuson J."/>
            <person name="Mondo S."/>
            <person name="Nolan M."/>
            <person name="Ohm R."/>
            <person name="Pangilinan J."/>
            <person name="Park H.-J."/>
            <person name="Ramirez L."/>
            <person name="Alfaro M."/>
            <person name="Sun H."/>
            <person name="Tritt A."/>
            <person name="Yoshinaga Y."/>
            <person name="Zwiers L.-H."/>
            <person name="Turgeon B."/>
            <person name="Goodwin S."/>
            <person name="Spatafora J."/>
            <person name="Crous P."/>
            <person name="Grigoriev I."/>
        </authorList>
    </citation>
    <scope>NUCLEOTIDE SEQUENCE</scope>
    <source>
        <strain evidence="2">CBS 122368</strain>
    </source>
</reference>